<comment type="caution">
    <text evidence="1">The sequence shown here is derived from an EMBL/GenBank/DDBJ whole genome shotgun (WGS) entry which is preliminary data.</text>
</comment>
<accession>A0ACA9SU28</accession>
<gene>
    <name evidence="1" type="ORF">RPERSI_LOCUS34842</name>
</gene>
<evidence type="ECO:0000313" key="2">
    <source>
        <dbReference type="Proteomes" id="UP000789920"/>
    </source>
</evidence>
<organism evidence="1 2">
    <name type="scientific">Racocetra persica</name>
    <dbReference type="NCBI Taxonomy" id="160502"/>
    <lineage>
        <taxon>Eukaryota</taxon>
        <taxon>Fungi</taxon>
        <taxon>Fungi incertae sedis</taxon>
        <taxon>Mucoromycota</taxon>
        <taxon>Glomeromycotina</taxon>
        <taxon>Glomeromycetes</taxon>
        <taxon>Diversisporales</taxon>
        <taxon>Gigasporaceae</taxon>
        <taxon>Racocetra</taxon>
    </lineage>
</organism>
<proteinExistence type="predicted"/>
<protein>
    <submittedName>
        <fullName evidence="1">9047_t:CDS:1</fullName>
    </submittedName>
</protein>
<reference evidence="1" key="1">
    <citation type="submission" date="2021-06" db="EMBL/GenBank/DDBJ databases">
        <authorList>
            <person name="Kallberg Y."/>
            <person name="Tangrot J."/>
            <person name="Rosling A."/>
        </authorList>
    </citation>
    <scope>NUCLEOTIDE SEQUENCE</scope>
    <source>
        <strain evidence="1">MA461A</strain>
    </source>
</reference>
<sequence length="135" mass="15607">LVVIFIISIIDSIQCSGTYCSPLCSAILLVYRIRESIVIVFRLYYIIAESLFYKKLFYEIKKIRNDTNTFRTLYHQTALFTIDIIQLTAICVFRTARLLGADIPTYTYAELFSTAFTIFVMTKFVDRIPGLLDDS</sequence>
<dbReference type="EMBL" id="CAJVQC010158067">
    <property type="protein sequence ID" value="CAG8847863.1"/>
    <property type="molecule type" value="Genomic_DNA"/>
</dbReference>
<dbReference type="Proteomes" id="UP000789920">
    <property type="component" value="Unassembled WGS sequence"/>
</dbReference>
<name>A0ACA9SU28_9GLOM</name>
<feature type="non-terminal residue" evidence="1">
    <location>
        <position position="1"/>
    </location>
</feature>
<evidence type="ECO:0000313" key="1">
    <source>
        <dbReference type="EMBL" id="CAG8847863.1"/>
    </source>
</evidence>
<keyword evidence="2" id="KW-1185">Reference proteome</keyword>